<name>A0AA47MMN2_MERPO</name>
<organism evidence="1 2">
    <name type="scientific">Merluccius polli</name>
    <name type="common">Benguela hake</name>
    <name type="synonym">Merluccius cadenati</name>
    <dbReference type="NCBI Taxonomy" id="89951"/>
    <lineage>
        <taxon>Eukaryota</taxon>
        <taxon>Metazoa</taxon>
        <taxon>Chordata</taxon>
        <taxon>Craniata</taxon>
        <taxon>Vertebrata</taxon>
        <taxon>Euteleostomi</taxon>
        <taxon>Actinopterygii</taxon>
        <taxon>Neopterygii</taxon>
        <taxon>Teleostei</taxon>
        <taxon>Neoteleostei</taxon>
        <taxon>Acanthomorphata</taxon>
        <taxon>Zeiogadaria</taxon>
        <taxon>Gadariae</taxon>
        <taxon>Gadiformes</taxon>
        <taxon>Gadoidei</taxon>
        <taxon>Merlucciidae</taxon>
        <taxon>Merluccius</taxon>
    </lineage>
</organism>
<gene>
    <name evidence="1" type="ORF">N1851_018677</name>
</gene>
<proteinExistence type="predicted"/>
<dbReference type="EMBL" id="JAOPHQ010003428">
    <property type="protein sequence ID" value="KAK0143203.1"/>
    <property type="molecule type" value="Genomic_DNA"/>
</dbReference>
<evidence type="ECO:0000313" key="2">
    <source>
        <dbReference type="Proteomes" id="UP001174136"/>
    </source>
</evidence>
<reference evidence="1" key="1">
    <citation type="journal article" date="2023" name="Front. Mar. Sci.">
        <title>A new Merluccius polli reference genome to investigate the effects of global change in West African waters.</title>
        <authorList>
            <person name="Mateo J.L."/>
            <person name="Blanco-Fernandez C."/>
            <person name="Garcia-Vazquez E."/>
            <person name="Machado-Schiaffino G."/>
        </authorList>
    </citation>
    <scope>NUCLEOTIDE SEQUENCE</scope>
    <source>
        <strain evidence="1">C29</strain>
        <tissue evidence="1">Fin</tissue>
    </source>
</reference>
<evidence type="ECO:0000313" key="1">
    <source>
        <dbReference type="EMBL" id="KAK0143203.1"/>
    </source>
</evidence>
<sequence>MADLPQDHVSADLLPFTHVGIRLLWTHSGKIKAMRMFNSGEISKLIRYRLLHQCYAQISMSLRTTDKHPADNGTYFMGAQKELRKALRELNHHWIKNTLLRDGVKWTFNPHLEPTTVEFGKG</sequence>
<comment type="caution">
    <text evidence="1">The sequence shown here is derived from an EMBL/GenBank/DDBJ whole genome shotgun (WGS) entry which is preliminary data.</text>
</comment>
<dbReference type="Proteomes" id="UP001174136">
    <property type="component" value="Unassembled WGS sequence"/>
</dbReference>
<dbReference type="AlphaFoldDB" id="A0AA47MMN2"/>
<protein>
    <submittedName>
        <fullName evidence="1">Uncharacterized protein</fullName>
    </submittedName>
</protein>
<accession>A0AA47MMN2</accession>
<keyword evidence="2" id="KW-1185">Reference proteome</keyword>